<protein>
    <recommendedName>
        <fullName evidence="1">Caspase family p20 domain-containing protein</fullName>
    </recommendedName>
</protein>
<dbReference type="InterPro" id="IPR001309">
    <property type="entry name" value="Pept_C14_p20"/>
</dbReference>
<dbReference type="AlphaFoldDB" id="A0A2K8U776"/>
<gene>
    <name evidence="2" type="ORF">THSYN_10975</name>
</gene>
<dbReference type="GO" id="GO:0006508">
    <property type="term" value="P:proteolysis"/>
    <property type="evidence" value="ECO:0007669"/>
    <property type="project" value="InterPro"/>
</dbReference>
<proteinExistence type="predicted"/>
<dbReference type="PANTHER" id="PTHR22576">
    <property type="entry name" value="MUCOSA ASSOCIATED LYMPHOID TISSUE LYMPHOMA TRANSLOCATION PROTEIN 1/PARACASPASE"/>
    <property type="match status" value="1"/>
</dbReference>
<name>A0A2K8U776_9GAMM</name>
<dbReference type="PANTHER" id="PTHR22576:SF37">
    <property type="entry name" value="MUCOSA-ASSOCIATED LYMPHOID TISSUE LYMPHOMA TRANSLOCATION PROTEIN 1"/>
    <property type="match status" value="1"/>
</dbReference>
<dbReference type="OrthoDB" id="9768004at2"/>
<dbReference type="GO" id="GO:0004197">
    <property type="term" value="F:cysteine-type endopeptidase activity"/>
    <property type="evidence" value="ECO:0007669"/>
    <property type="project" value="InterPro"/>
</dbReference>
<dbReference type="KEGG" id="tsy:THSYN_10975"/>
<keyword evidence="3" id="KW-1185">Reference proteome</keyword>
<feature type="domain" description="Caspase family p20" evidence="1">
    <location>
        <begin position="90"/>
        <end position="169"/>
    </location>
</feature>
<dbReference type="InterPro" id="IPR052039">
    <property type="entry name" value="Caspase-related_regulators"/>
</dbReference>
<dbReference type="PROSITE" id="PS50208">
    <property type="entry name" value="CASPASE_P20"/>
    <property type="match status" value="1"/>
</dbReference>
<dbReference type="RefSeq" id="WP_100919195.1">
    <property type="nucleotide sequence ID" value="NZ_CP020370.1"/>
</dbReference>
<dbReference type="InterPro" id="IPR011600">
    <property type="entry name" value="Pept_C14_caspase"/>
</dbReference>
<evidence type="ECO:0000313" key="2">
    <source>
        <dbReference type="EMBL" id="AUB81423.1"/>
    </source>
</evidence>
<evidence type="ECO:0000313" key="3">
    <source>
        <dbReference type="Proteomes" id="UP000232638"/>
    </source>
</evidence>
<dbReference type="Gene3D" id="3.40.50.1460">
    <property type="match status" value="1"/>
</dbReference>
<dbReference type="Pfam" id="PF00656">
    <property type="entry name" value="Peptidase_C14"/>
    <property type="match status" value="1"/>
</dbReference>
<sequence length="222" mass="24084">MGSENVSSSIFYASQSGRPTLDQGEGRGNPFATSLIELLARPSLKYSELRTDIVSLTQHKSRGFQVPDVPAVETDWTPAAWQLKPAASEEKRMAFIFVYSDYEKAGVSSLPGAERDLGRVTDALVQAGFAVETAANPTKQELQRALADFSRRSASADAATIYVTGHGFEQNGKVYLAPNDYPFKQGAKVLSEMGIDIVGLGNYLKAKSANMVFYGGCRSELR</sequence>
<dbReference type="SUPFAM" id="SSF52129">
    <property type="entry name" value="Caspase-like"/>
    <property type="match status" value="1"/>
</dbReference>
<accession>A0A2K8U776</accession>
<organism evidence="2 3">
    <name type="scientific">Candidatus Thiodictyon syntrophicum</name>
    <dbReference type="NCBI Taxonomy" id="1166950"/>
    <lineage>
        <taxon>Bacteria</taxon>
        <taxon>Pseudomonadati</taxon>
        <taxon>Pseudomonadota</taxon>
        <taxon>Gammaproteobacteria</taxon>
        <taxon>Chromatiales</taxon>
        <taxon>Chromatiaceae</taxon>
        <taxon>Thiodictyon</taxon>
    </lineage>
</organism>
<dbReference type="Proteomes" id="UP000232638">
    <property type="component" value="Chromosome"/>
</dbReference>
<dbReference type="EMBL" id="CP020370">
    <property type="protein sequence ID" value="AUB81423.1"/>
    <property type="molecule type" value="Genomic_DNA"/>
</dbReference>
<reference evidence="2 3" key="1">
    <citation type="submission" date="2017-03" db="EMBL/GenBank/DDBJ databases">
        <title>Complete genome sequence of Candidatus 'Thiodictyon syntrophicum' sp. nov. strain Cad16T, a photolithoautotroph purple sulfur bacterium isolated from an alpine meromictic lake.</title>
        <authorList>
            <person name="Luedin S.M."/>
            <person name="Pothier J.F."/>
            <person name="Danza F."/>
            <person name="Storelli N."/>
            <person name="Wittwer M."/>
            <person name="Tonolla M."/>
        </authorList>
    </citation>
    <scope>NUCLEOTIDE SEQUENCE [LARGE SCALE GENOMIC DNA]</scope>
    <source>
        <strain evidence="2 3">Cad16T</strain>
    </source>
</reference>
<dbReference type="InterPro" id="IPR029030">
    <property type="entry name" value="Caspase-like_dom_sf"/>
</dbReference>
<evidence type="ECO:0000259" key="1">
    <source>
        <dbReference type="PROSITE" id="PS50208"/>
    </source>
</evidence>